<gene>
    <name evidence="1" type="ORF">DH2020_025402</name>
</gene>
<name>A0ABR0W005_REHGL</name>
<proteinExistence type="predicted"/>
<protein>
    <submittedName>
        <fullName evidence="1">Uncharacterized protein</fullName>
    </submittedName>
</protein>
<sequence>MAIENSRFVRWPKKMRSTPNRQNSDKYCYFHKDHGHDTEDCFQLKDMIERLIQQGYLQHFKEQGEPVHRQDPLAESSKEIHKSLQPEVAGGYQINTIQGPPITFDQVDLHGLDPEHNNPMVITMDVANFAVQKVLVDSGNSVDLISLSVLRKMDLGIMSIKQVGTPLTGFGYHEVVSLGTIDLPTSLGEEPCRKTFMIKYLVVEAHFAYNIILGRPGLNLFQAVVSTFHLK</sequence>
<organism evidence="1 2">
    <name type="scientific">Rehmannia glutinosa</name>
    <name type="common">Chinese foxglove</name>
    <dbReference type="NCBI Taxonomy" id="99300"/>
    <lineage>
        <taxon>Eukaryota</taxon>
        <taxon>Viridiplantae</taxon>
        <taxon>Streptophyta</taxon>
        <taxon>Embryophyta</taxon>
        <taxon>Tracheophyta</taxon>
        <taxon>Spermatophyta</taxon>
        <taxon>Magnoliopsida</taxon>
        <taxon>eudicotyledons</taxon>
        <taxon>Gunneridae</taxon>
        <taxon>Pentapetalae</taxon>
        <taxon>asterids</taxon>
        <taxon>lamiids</taxon>
        <taxon>Lamiales</taxon>
        <taxon>Orobanchaceae</taxon>
        <taxon>Rehmannieae</taxon>
        <taxon>Rehmannia</taxon>
    </lineage>
</organism>
<dbReference type="CDD" id="cd00303">
    <property type="entry name" value="retropepsin_like"/>
    <property type="match status" value="1"/>
</dbReference>
<dbReference type="Gene3D" id="2.40.70.10">
    <property type="entry name" value="Acid Proteases"/>
    <property type="match status" value="1"/>
</dbReference>
<dbReference type="InterPro" id="IPR021109">
    <property type="entry name" value="Peptidase_aspartic_dom_sf"/>
</dbReference>
<accession>A0ABR0W005</accession>
<evidence type="ECO:0000313" key="1">
    <source>
        <dbReference type="EMBL" id="KAK6140870.1"/>
    </source>
</evidence>
<comment type="caution">
    <text evidence="1">The sequence shown here is derived from an EMBL/GenBank/DDBJ whole genome shotgun (WGS) entry which is preliminary data.</text>
</comment>
<dbReference type="Proteomes" id="UP001318860">
    <property type="component" value="Unassembled WGS sequence"/>
</dbReference>
<dbReference type="PANTHER" id="PTHR33240">
    <property type="entry name" value="OS08G0508500 PROTEIN"/>
    <property type="match status" value="1"/>
</dbReference>
<dbReference type="PANTHER" id="PTHR33240:SF15">
    <property type="entry name" value="GAG-PRO-LIKE PROTEIN"/>
    <property type="match status" value="1"/>
</dbReference>
<reference evidence="1 2" key="1">
    <citation type="journal article" date="2021" name="Comput. Struct. Biotechnol. J.">
        <title>De novo genome assembly of the potent medicinal plant Rehmannia glutinosa using nanopore technology.</title>
        <authorList>
            <person name="Ma L."/>
            <person name="Dong C."/>
            <person name="Song C."/>
            <person name="Wang X."/>
            <person name="Zheng X."/>
            <person name="Niu Y."/>
            <person name="Chen S."/>
            <person name="Feng W."/>
        </authorList>
    </citation>
    <scope>NUCLEOTIDE SEQUENCE [LARGE SCALE GENOMIC DNA]</scope>
    <source>
        <strain evidence="1">DH-2019</strain>
    </source>
</reference>
<keyword evidence="2" id="KW-1185">Reference proteome</keyword>
<evidence type="ECO:0000313" key="2">
    <source>
        <dbReference type="Proteomes" id="UP001318860"/>
    </source>
</evidence>
<dbReference type="EMBL" id="JABTTQ020000233">
    <property type="protein sequence ID" value="KAK6140870.1"/>
    <property type="molecule type" value="Genomic_DNA"/>
</dbReference>